<gene>
    <name evidence="5" type="ORF">P8X34_09755</name>
</gene>
<keyword evidence="2" id="KW-0378">Hydrolase</keyword>
<keyword evidence="3" id="KW-0051">Antiviral defense</keyword>
<proteinExistence type="predicted"/>
<dbReference type="InterPro" id="IPR006483">
    <property type="entry name" value="CRISPR-assoc_Cas3_HD"/>
</dbReference>
<dbReference type="Gene3D" id="1.10.3210.30">
    <property type="match status" value="1"/>
</dbReference>
<reference evidence="5 6" key="1">
    <citation type="submission" date="2023-03" db="EMBL/GenBank/DDBJ databases">
        <title>Speciation in Pyrococcus: adaptation to high temperature as a mechanism.</title>
        <authorList>
            <person name="Gu J."/>
        </authorList>
    </citation>
    <scope>NUCLEOTIDE SEQUENCE [LARGE SCALE GENOMIC DNA]</scope>
    <source>
        <strain evidence="5 6">LMOA34</strain>
    </source>
</reference>
<protein>
    <submittedName>
        <fullName evidence="5">HD domain-containing protein</fullName>
    </submittedName>
</protein>
<organism evidence="5 6">
    <name type="scientific">Pyrococcus kukulkanii</name>
    <dbReference type="NCBI Taxonomy" id="1609559"/>
    <lineage>
        <taxon>Archaea</taxon>
        <taxon>Methanobacteriati</taxon>
        <taxon>Methanobacteriota</taxon>
        <taxon>Thermococci</taxon>
        <taxon>Thermococcales</taxon>
        <taxon>Thermococcaceae</taxon>
        <taxon>Pyrococcus</taxon>
    </lineage>
</organism>
<accession>A0ABV4T564</accession>
<evidence type="ECO:0000313" key="6">
    <source>
        <dbReference type="Proteomes" id="UP001571980"/>
    </source>
</evidence>
<feature type="domain" description="HD Cas3-type" evidence="4">
    <location>
        <begin position="33"/>
        <end position="185"/>
    </location>
</feature>
<keyword evidence="6" id="KW-1185">Reference proteome</keyword>
<dbReference type="Pfam" id="PF01966">
    <property type="entry name" value="HD"/>
    <property type="match status" value="1"/>
</dbReference>
<dbReference type="CDD" id="cd10013">
    <property type="entry name" value="Cas3''_I"/>
    <property type="match status" value="1"/>
</dbReference>
<dbReference type="InterPro" id="IPR038257">
    <property type="entry name" value="CRISPR-assoc_Cas3_HD_sf"/>
</dbReference>
<sequence>MNACAYFDEGKCIETMEAHVKKGLELIEDLYIKRDYGKFLGRLLGVGLKTANDILRKTYALHDVGKCLEEFQLRGSSFGHHAFYSYLIAREALREFGSTGKVASAAILLHHHDWIVKESPKKPRNLKLCSECISIIEDLSGVTIPSTLPWINPRDAYGTADSVLVSNLRAVYAILLPITVADNYAAACNRRGKGSALGKEIFETLEVRGWDIARCIPSGL</sequence>
<evidence type="ECO:0000256" key="3">
    <source>
        <dbReference type="ARBA" id="ARBA00023118"/>
    </source>
</evidence>
<name>A0ABV4T564_9EURY</name>
<dbReference type="Proteomes" id="UP001571980">
    <property type="component" value="Unassembled WGS sequence"/>
</dbReference>
<dbReference type="RefSeq" id="WP_372824284.1">
    <property type="nucleotide sequence ID" value="NZ_JARRIB010000002.1"/>
</dbReference>
<comment type="caution">
    <text evidence="5">The sequence shown here is derived from an EMBL/GenBank/DDBJ whole genome shotgun (WGS) entry which is preliminary data.</text>
</comment>
<dbReference type="InterPro" id="IPR006674">
    <property type="entry name" value="HD_domain"/>
</dbReference>
<keyword evidence="1" id="KW-0479">Metal-binding</keyword>
<dbReference type="EMBL" id="JARRIG010000006">
    <property type="protein sequence ID" value="MFA4805007.1"/>
    <property type="molecule type" value="Genomic_DNA"/>
</dbReference>
<evidence type="ECO:0000259" key="4">
    <source>
        <dbReference type="PROSITE" id="PS51643"/>
    </source>
</evidence>
<dbReference type="PROSITE" id="PS51643">
    <property type="entry name" value="HD_CAS3"/>
    <property type="match status" value="1"/>
</dbReference>
<evidence type="ECO:0000256" key="1">
    <source>
        <dbReference type="ARBA" id="ARBA00022723"/>
    </source>
</evidence>
<evidence type="ECO:0000256" key="2">
    <source>
        <dbReference type="ARBA" id="ARBA00022801"/>
    </source>
</evidence>
<evidence type="ECO:0000313" key="5">
    <source>
        <dbReference type="EMBL" id="MFA4805007.1"/>
    </source>
</evidence>
<dbReference type="SUPFAM" id="SSF109604">
    <property type="entry name" value="HD-domain/PDEase-like"/>
    <property type="match status" value="1"/>
</dbReference>